<protein>
    <submittedName>
        <fullName evidence="1">Uncharacterized protein</fullName>
    </submittedName>
</protein>
<evidence type="ECO:0000313" key="1">
    <source>
        <dbReference type="EMBL" id="TFK65756.1"/>
    </source>
</evidence>
<dbReference type="EMBL" id="ML208427">
    <property type="protein sequence ID" value="TFK65756.1"/>
    <property type="molecule type" value="Genomic_DNA"/>
</dbReference>
<dbReference type="Proteomes" id="UP000308600">
    <property type="component" value="Unassembled WGS sequence"/>
</dbReference>
<organism evidence="1 2">
    <name type="scientific">Pluteus cervinus</name>
    <dbReference type="NCBI Taxonomy" id="181527"/>
    <lineage>
        <taxon>Eukaryota</taxon>
        <taxon>Fungi</taxon>
        <taxon>Dikarya</taxon>
        <taxon>Basidiomycota</taxon>
        <taxon>Agaricomycotina</taxon>
        <taxon>Agaricomycetes</taxon>
        <taxon>Agaricomycetidae</taxon>
        <taxon>Agaricales</taxon>
        <taxon>Pluteineae</taxon>
        <taxon>Pluteaceae</taxon>
        <taxon>Pluteus</taxon>
    </lineage>
</organism>
<gene>
    <name evidence="1" type="ORF">BDN72DRAFT_845207</name>
</gene>
<name>A0ACD3AJR2_9AGAR</name>
<reference evidence="1 2" key="1">
    <citation type="journal article" date="2019" name="Nat. Ecol. Evol.">
        <title>Megaphylogeny resolves global patterns of mushroom evolution.</title>
        <authorList>
            <person name="Varga T."/>
            <person name="Krizsan K."/>
            <person name="Foldi C."/>
            <person name="Dima B."/>
            <person name="Sanchez-Garcia M."/>
            <person name="Sanchez-Ramirez S."/>
            <person name="Szollosi G.J."/>
            <person name="Szarkandi J.G."/>
            <person name="Papp V."/>
            <person name="Albert L."/>
            <person name="Andreopoulos W."/>
            <person name="Angelini C."/>
            <person name="Antonin V."/>
            <person name="Barry K.W."/>
            <person name="Bougher N.L."/>
            <person name="Buchanan P."/>
            <person name="Buyck B."/>
            <person name="Bense V."/>
            <person name="Catcheside P."/>
            <person name="Chovatia M."/>
            <person name="Cooper J."/>
            <person name="Damon W."/>
            <person name="Desjardin D."/>
            <person name="Finy P."/>
            <person name="Geml J."/>
            <person name="Haridas S."/>
            <person name="Hughes K."/>
            <person name="Justo A."/>
            <person name="Karasinski D."/>
            <person name="Kautmanova I."/>
            <person name="Kiss B."/>
            <person name="Kocsube S."/>
            <person name="Kotiranta H."/>
            <person name="LaButti K.M."/>
            <person name="Lechner B.E."/>
            <person name="Liimatainen K."/>
            <person name="Lipzen A."/>
            <person name="Lukacs Z."/>
            <person name="Mihaltcheva S."/>
            <person name="Morgado L.N."/>
            <person name="Niskanen T."/>
            <person name="Noordeloos M.E."/>
            <person name="Ohm R.A."/>
            <person name="Ortiz-Santana B."/>
            <person name="Ovrebo C."/>
            <person name="Racz N."/>
            <person name="Riley R."/>
            <person name="Savchenko A."/>
            <person name="Shiryaev A."/>
            <person name="Soop K."/>
            <person name="Spirin V."/>
            <person name="Szebenyi C."/>
            <person name="Tomsovsky M."/>
            <person name="Tulloss R.E."/>
            <person name="Uehling J."/>
            <person name="Grigoriev I.V."/>
            <person name="Vagvolgyi C."/>
            <person name="Papp T."/>
            <person name="Martin F.M."/>
            <person name="Miettinen O."/>
            <person name="Hibbett D.S."/>
            <person name="Nagy L.G."/>
        </authorList>
    </citation>
    <scope>NUCLEOTIDE SEQUENCE [LARGE SCALE GENOMIC DNA]</scope>
    <source>
        <strain evidence="1 2">NL-1719</strain>
    </source>
</reference>
<accession>A0ACD3AJR2</accession>
<evidence type="ECO:0000313" key="2">
    <source>
        <dbReference type="Proteomes" id="UP000308600"/>
    </source>
</evidence>
<proteinExistence type="predicted"/>
<sequence length="263" mass="30280">MSDPRLPPELERFIFTDALRNHFQDPTDLFLVAKRVREWLIPLAFEVVLIHRLRSFPIQFNTLSDFEAYGPHIRHLLVSRLWSDISRNLDERLAKCPNITNLALWWASPPIRISSIMNLSSLTQLSIDTNYLLKEALATTEVPMFSNITHLDTMGTHAAEKIEEDFTLMALHFPALTHIAFLWGLALFKCVLQQFKSLKALVSWRTGELGIDKGRRSPVDDDRVVMIFLARIGDWENAARGKGPGMWDFVDEVLRKRAEEKAK</sequence>
<keyword evidence="2" id="KW-1185">Reference proteome</keyword>